<dbReference type="AlphaFoldDB" id="A0A975U0V5"/>
<feature type="transmembrane region" description="Helical" evidence="1">
    <location>
        <begin position="12"/>
        <end position="30"/>
    </location>
</feature>
<keyword evidence="1" id="KW-0472">Membrane</keyword>
<keyword evidence="1" id="KW-0812">Transmembrane</keyword>
<evidence type="ECO:0000256" key="1">
    <source>
        <dbReference type="SAM" id="Phobius"/>
    </source>
</evidence>
<dbReference type="RefSeq" id="WP_218285212.1">
    <property type="nucleotide sequence ID" value="NZ_CP076448.1"/>
</dbReference>
<gene>
    <name evidence="2" type="ORF">KO353_13235</name>
</gene>
<sequence length="132" mass="14519">MERIIAVADQTIRRACGFAGLAVGATMLALSFDLVLALRVGAVMTTGVCVVLFVQSLRAPQQDVRRTELYSVVGRSLTLPRERTQRLLGEVLADRYLWHADRAALAALGLWSGAFLLWLLRLLRELLASVQA</sequence>
<accession>A0A975U0V5</accession>
<name>A0A975U0V5_9PROT</name>
<keyword evidence="1" id="KW-1133">Transmembrane helix</keyword>
<reference evidence="2" key="1">
    <citation type="submission" date="2021-06" db="EMBL/GenBank/DDBJ databases">
        <title>Elioraea tepida, sp. nov., a moderately thermophilic aerobic anoxygenic phototrophic bacterium isolated from an alkaline siliceous hot spring mat community in Yellowstone National Park, WY, USA.</title>
        <authorList>
            <person name="Saini M.K."/>
            <person name="Yoshida S."/>
            <person name="Sebastian A."/>
            <person name="Hirose S."/>
            <person name="Hara E."/>
            <person name="Tamaki H."/>
            <person name="Soulier N.T."/>
            <person name="Albert I."/>
            <person name="Hanada S."/>
            <person name="Bryant D.A."/>
            <person name="Tank M."/>
        </authorList>
    </citation>
    <scope>NUCLEOTIDE SEQUENCE</scope>
    <source>
        <strain evidence="2">MS-P2</strain>
    </source>
</reference>
<dbReference type="KEGG" id="elio:KO353_13235"/>
<evidence type="ECO:0000313" key="2">
    <source>
        <dbReference type="EMBL" id="QXM24209.1"/>
    </source>
</evidence>
<evidence type="ECO:0000313" key="3">
    <source>
        <dbReference type="Proteomes" id="UP000694001"/>
    </source>
</evidence>
<feature type="transmembrane region" description="Helical" evidence="1">
    <location>
        <begin position="103"/>
        <end position="123"/>
    </location>
</feature>
<feature type="transmembrane region" description="Helical" evidence="1">
    <location>
        <begin position="36"/>
        <end position="57"/>
    </location>
</feature>
<dbReference type="Proteomes" id="UP000694001">
    <property type="component" value="Chromosome"/>
</dbReference>
<proteinExistence type="predicted"/>
<keyword evidence="3" id="KW-1185">Reference proteome</keyword>
<protein>
    <submittedName>
        <fullName evidence="2">Uncharacterized protein</fullName>
    </submittedName>
</protein>
<dbReference type="EMBL" id="CP076448">
    <property type="protein sequence ID" value="QXM24209.1"/>
    <property type="molecule type" value="Genomic_DNA"/>
</dbReference>
<organism evidence="2 3">
    <name type="scientific">Elioraea tepida</name>
    <dbReference type="NCBI Taxonomy" id="2843330"/>
    <lineage>
        <taxon>Bacteria</taxon>
        <taxon>Pseudomonadati</taxon>
        <taxon>Pseudomonadota</taxon>
        <taxon>Alphaproteobacteria</taxon>
        <taxon>Acetobacterales</taxon>
        <taxon>Elioraeaceae</taxon>
        <taxon>Elioraea</taxon>
    </lineage>
</organism>